<feature type="domain" description="Aminoglycoside phosphotransferase" evidence="1">
    <location>
        <begin position="27"/>
        <end position="263"/>
    </location>
</feature>
<sequence>MPALEISPEQLERLVAPLGKLASFEHLTGGMFATTFKVTLEDGRTLVVKTAPADTSSLLSYEHNIVATERLIYEMCSDKPALLMPQVVYSDFTREIVAGDALMVTVLEGTPWNVLAEKSQVRWDEPGIERERGAYFARLHTVTGERYGYPGLPDLQASTWRGAFELMLRAILDDSKGWNIDLPCDEIWAAYERNAHHLETVRFPHLVHMDVWQANVFLDGEEHISGIIDTERAIFGDPIFDFIGADQMGFAPVNAHQLQGYETEAQAILSSVERHGTLSGLGPVDIDVARTLTELSLPRRLPAAGTLSNQEIRFLLYRLYFCAIMIVEVGPRAYTGDWLIEHLDKLHTNLRLALAALQ</sequence>
<evidence type="ECO:0000313" key="3">
    <source>
        <dbReference type="Proteomes" id="UP001597391"/>
    </source>
</evidence>
<dbReference type="RefSeq" id="WP_377465887.1">
    <property type="nucleotide sequence ID" value="NZ_JBHUOP010000002.1"/>
</dbReference>
<evidence type="ECO:0000313" key="2">
    <source>
        <dbReference type="EMBL" id="MFD2840179.1"/>
    </source>
</evidence>
<evidence type="ECO:0000259" key="1">
    <source>
        <dbReference type="Pfam" id="PF01636"/>
    </source>
</evidence>
<gene>
    <name evidence="2" type="ORF">ACFSYH_06310</name>
</gene>
<comment type="caution">
    <text evidence="2">The sequence shown here is derived from an EMBL/GenBank/DDBJ whole genome shotgun (WGS) entry which is preliminary data.</text>
</comment>
<dbReference type="Gene3D" id="3.90.1200.10">
    <property type="match status" value="1"/>
</dbReference>
<protein>
    <submittedName>
        <fullName evidence="2">Phosphotransferase family protein</fullName>
    </submittedName>
</protein>
<name>A0ABW5XFJ8_9MICO</name>
<dbReference type="InterPro" id="IPR011009">
    <property type="entry name" value="Kinase-like_dom_sf"/>
</dbReference>
<dbReference type="EMBL" id="JBHUOP010000002">
    <property type="protein sequence ID" value="MFD2840179.1"/>
    <property type="molecule type" value="Genomic_DNA"/>
</dbReference>
<dbReference type="InterPro" id="IPR051678">
    <property type="entry name" value="AGP_Transferase"/>
</dbReference>
<dbReference type="Proteomes" id="UP001597391">
    <property type="component" value="Unassembled WGS sequence"/>
</dbReference>
<proteinExistence type="predicted"/>
<dbReference type="PANTHER" id="PTHR21310">
    <property type="entry name" value="AMINOGLYCOSIDE PHOSPHOTRANSFERASE-RELATED-RELATED"/>
    <property type="match status" value="1"/>
</dbReference>
<reference evidence="3" key="1">
    <citation type="journal article" date="2019" name="Int. J. Syst. Evol. Microbiol.">
        <title>The Global Catalogue of Microorganisms (GCM) 10K type strain sequencing project: providing services to taxonomists for standard genome sequencing and annotation.</title>
        <authorList>
            <consortium name="The Broad Institute Genomics Platform"/>
            <consortium name="The Broad Institute Genome Sequencing Center for Infectious Disease"/>
            <person name="Wu L."/>
            <person name="Ma J."/>
        </authorList>
    </citation>
    <scope>NUCLEOTIDE SEQUENCE [LARGE SCALE GENOMIC DNA]</scope>
    <source>
        <strain evidence="3">KCTC 33576</strain>
    </source>
</reference>
<accession>A0ABW5XFJ8</accession>
<dbReference type="InterPro" id="IPR002575">
    <property type="entry name" value="Aminoglycoside_PTrfase"/>
</dbReference>
<dbReference type="PANTHER" id="PTHR21310:SF15">
    <property type="entry name" value="AMINOGLYCOSIDE PHOSPHOTRANSFERASE DOMAIN-CONTAINING PROTEIN"/>
    <property type="match status" value="1"/>
</dbReference>
<organism evidence="2 3">
    <name type="scientific">Populibacterium corticicola</name>
    <dbReference type="NCBI Taxonomy" id="1812826"/>
    <lineage>
        <taxon>Bacteria</taxon>
        <taxon>Bacillati</taxon>
        <taxon>Actinomycetota</taxon>
        <taxon>Actinomycetes</taxon>
        <taxon>Micrococcales</taxon>
        <taxon>Jonesiaceae</taxon>
        <taxon>Populibacterium</taxon>
    </lineage>
</organism>
<dbReference type="Pfam" id="PF01636">
    <property type="entry name" value="APH"/>
    <property type="match status" value="1"/>
</dbReference>
<keyword evidence="3" id="KW-1185">Reference proteome</keyword>
<dbReference type="SUPFAM" id="SSF56112">
    <property type="entry name" value="Protein kinase-like (PK-like)"/>
    <property type="match status" value="1"/>
</dbReference>